<evidence type="ECO:0000313" key="8">
    <source>
        <dbReference type="Proteomes" id="UP000275408"/>
    </source>
</evidence>
<sequence length="112" mass="12449">MSNSHAPLLGVKAGVVMIPLLGVSWLFGFLAPLHKVFTYIFTILNSTQGFLIFVLHCVRNTQIQERFKRKLNTVFPSVYTKNSAMKGSQTNPSAVEDIGAAELQSCDEFELK</sequence>
<dbReference type="EMBL" id="RCHS01003384">
    <property type="protein sequence ID" value="RMX42256.1"/>
    <property type="molecule type" value="Genomic_DNA"/>
</dbReference>
<evidence type="ECO:0000259" key="6">
    <source>
        <dbReference type="PROSITE" id="PS50261"/>
    </source>
</evidence>
<feature type="transmembrane region" description="Helical" evidence="5">
    <location>
        <begin position="9"/>
        <end position="30"/>
    </location>
</feature>
<gene>
    <name evidence="7" type="ORF">pdam_00022612</name>
</gene>
<evidence type="ECO:0000313" key="7">
    <source>
        <dbReference type="EMBL" id="RMX42256.1"/>
    </source>
</evidence>
<evidence type="ECO:0000256" key="3">
    <source>
        <dbReference type="ARBA" id="ARBA00022989"/>
    </source>
</evidence>
<dbReference type="Pfam" id="PF00002">
    <property type="entry name" value="7tm_2"/>
    <property type="match status" value="1"/>
</dbReference>
<dbReference type="PANTHER" id="PTHR12011">
    <property type="entry name" value="ADHESION G-PROTEIN COUPLED RECEPTOR"/>
    <property type="match status" value="1"/>
</dbReference>
<dbReference type="InterPro" id="IPR017983">
    <property type="entry name" value="GPCR_2_secretin-like_CS"/>
</dbReference>
<dbReference type="PANTHER" id="PTHR12011:SF347">
    <property type="entry name" value="FI21270P1-RELATED"/>
    <property type="match status" value="1"/>
</dbReference>
<evidence type="ECO:0000256" key="4">
    <source>
        <dbReference type="ARBA" id="ARBA00023136"/>
    </source>
</evidence>
<dbReference type="OrthoDB" id="1100386at2759"/>
<reference evidence="7 8" key="1">
    <citation type="journal article" date="2018" name="Sci. Rep.">
        <title>Comparative analysis of the Pocillopora damicornis genome highlights role of immune system in coral evolution.</title>
        <authorList>
            <person name="Cunning R."/>
            <person name="Bay R.A."/>
            <person name="Gillette P."/>
            <person name="Baker A.C."/>
            <person name="Traylor-Knowles N."/>
        </authorList>
    </citation>
    <scope>NUCLEOTIDE SEQUENCE [LARGE SCALE GENOMIC DNA]</scope>
    <source>
        <strain evidence="7">RSMAS</strain>
        <tissue evidence="7">Whole animal</tissue>
    </source>
</reference>
<comment type="subcellular location">
    <subcellularLocation>
        <location evidence="1">Membrane</location>
        <topology evidence="1">Multi-pass membrane protein</topology>
    </subcellularLocation>
</comment>
<dbReference type="Proteomes" id="UP000275408">
    <property type="component" value="Unassembled WGS sequence"/>
</dbReference>
<dbReference type="AlphaFoldDB" id="A0A3M6TLM0"/>
<protein>
    <recommendedName>
        <fullName evidence="6">G-protein coupled receptors family 2 profile 2 domain-containing protein</fullName>
    </recommendedName>
</protein>
<accession>A0A3M6TLM0</accession>
<keyword evidence="2 5" id="KW-0812">Transmembrane</keyword>
<evidence type="ECO:0000256" key="5">
    <source>
        <dbReference type="SAM" id="Phobius"/>
    </source>
</evidence>
<feature type="domain" description="G-protein coupled receptors family 2 profile 2" evidence="6">
    <location>
        <begin position="1"/>
        <end position="60"/>
    </location>
</feature>
<dbReference type="PROSITE" id="PS50261">
    <property type="entry name" value="G_PROTEIN_RECEP_F2_4"/>
    <property type="match status" value="1"/>
</dbReference>
<dbReference type="PROSITE" id="PS00650">
    <property type="entry name" value="G_PROTEIN_RECEP_F2_2"/>
    <property type="match status" value="1"/>
</dbReference>
<evidence type="ECO:0000256" key="2">
    <source>
        <dbReference type="ARBA" id="ARBA00022692"/>
    </source>
</evidence>
<name>A0A3M6TLM0_POCDA</name>
<dbReference type="GO" id="GO:0004930">
    <property type="term" value="F:G protein-coupled receptor activity"/>
    <property type="evidence" value="ECO:0007669"/>
    <property type="project" value="InterPro"/>
</dbReference>
<dbReference type="InterPro" id="IPR000832">
    <property type="entry name" value="GPCR_2_secretin-like"/>
</dbReference>
<comment type="caution">
    <text evidence="7">The sequence shown here is derived from an EMBL/GenBank/DDBJ whole genome shotgun (WGS) entry which is preliminary data.</text>
</comment>
<keyword evidence="4 5" id="KW-0472">Membrane</keyword>
<dbReference type="Gene3D" id="1.20.1070.10">
    <property type="entry name" value="Rhodopsin 7-helix transmembrane proteins"/>
    <property type="match status" value="1"/>
</dbReference>
<feature type="transmembrane region" description="Helical" evidence="5">
    <location>
        <begin position="36"/>
        <end position="58"/>
    </location>
</feature>
<evidence type="ECO:0000256" key="1">
    <source>
        <dbReference type="ARBA" id="ARBA00004141"/>
    </source>
</evidence>
<keyword evidence="8" id="KW-1185">Reference proteome</keyword>
<organism evidence="7 8">
    <name type="scientific">Pocillopora damicornis</name>
    <name type="common">Cauliflower coral</name>
    <name type="synonym">Millepora damicornis</name>
    <dbReference type="NCBI Taxonomy" id="46731"/>
    <lineage>
        <taxon>Eukaryota</taxon>
        <taxon>Metazoa</taxon>
        <taxon>Cnidaria</taxon>
        <taxon>Anthozoa</taxon>
        <taxon>Hexacorallia</taxon>
        <taxon>Scleractinia</taxon>
        <taxon>Astrocoeniina</taxon>
        <taxon>Pocilloporidae</taxon>
        <taxon>Pocillopora</taxon>
    </lineage>
</organism>
<dbReference type="GO" id="GO:0005886">
    <property type="term" value="C:plasma membrane"/>
    <property type="evidence" value="ECO:0007669"/>
    <property type="project" value="TreeGrafter"/>
</dbReference>
<dbReference type="GO" id="GO:0007166">
    <property type="term" value="P:cell surface receptor signaling pathway"/>
    <property type="evidence" value="ECO:0007669"/>
    <property type="project" value="InterPro"/>
</dbReference>
<keyword evidence="3 5" id="KW-1133">Transmembrane helix</keyword>
<dbReference type="InterPro" id="IPR017981">
    <property type="entry name" value="GPCR_2-like_7TM"/>
</dbReference>
<proteinExistence type="predicted"/>